<dbReference type="Gene3D" id="3.30.70.120">
    <property type="match status" value="1"/>
</dbReference>
<dbReference type="PROSITE" id="PS50950">
    <property type="entry name" value="ZF_THAP"/>
    <property type="match status" value="1"/>
</dbReference>
<dbReference type="InterPro" id="IPR015867">
    <property type="entry name" value="N-reg_PII/ATP_PRibTrfase_C"/>
</dbReference>
<dbReference type="Proteomes" id="UP000837857">
    <property type="component" value="Chromosome 6"/>
</dbReference>
<evidence type="ECO:0000259" key="7">
    <source>
        <dbReference type="PROSITE" id="PS50950"/>
    </source>
</evidence>
<comment type="similarity">
    <text evidence="1">Belongs to the CutA family.</text>
</comment>
<dbReference type="SMART" id="SM00980">
    <property type="entry name" value="THAP"/>
    <property type="match status" value="1"/>
</dbReference>
<dbReference type="PANTHER" id="PTHR23419">
    <property type="entry name" value="DIVALENT CATION TOLERANCE CUTA-RELATED"/>
    <property type="match status" value="1"/>
</dbReference>
<protein>
    <recommendedName>
        <fullName evidence="7">THAP-type domain-containing protein</fullName>
    </recommendedName>
</protein>
<organism evidence="8 9">
    <name type="scientific">Iphiclides podalirius</name>
    <name type="common">scarce swallowtail</name>
    <dbReference type="NCBI Taxonomy" id="110791"/>
    <lineage>
        <taxon>Eukaryota</taxon>
        <taxon>Metazoa</taxon>
        <taxon>Ecdysozoa</taxon>
        <taxon>Arthropoda</taxon>
        <taxon>Hexapoda</taxon>
        <taxon>Insecta</taxon>
        <taxon>Pterygota</taxon>
        <taxon>Neoptera</taxon>
        <taxon>Endopterygota</taxon>
        <taxon>Lepidoptera</taxon>
        <taxon>Glossata</taxon>
        <taxon>Ditrysia</taxon>
        <taxon>Papilionoidea</taxon>
        <taxon>Papilionidae</taxon>
        <taxon>Papilioninae</taxon>
        <taxon>Iphiclides</taxon>
    </lineage>
</organism>
<evidence type="ECO:0000256" key="4">
    <source>
        <dbReference type="ARBA" id="ARBA00022833"/>
    </source>
</evidence>
<keyword evidence="4" id="KW-0862">Zinc</keyword>
<dbReference type="PANTHER" id="PTHR23419:SF8">
    <property type="entry name" value="FI09726P"/>
    <property type="match status" value="1"/>
</dbReference>
<evidence type="ECO:0000256" key="2">
    <source>
        <dbReference type="ARBA" id="ARBA00022723"/>
    </source>
</evidence>
<name>A0ABN8IZ55_9NEOP</name>
<dbReference type="SUPFAM" id="SSF57716">
    <property type="entry name" value="Glucocorticoid receptor-like (DNA-binding domain)"/>
    <property type="match status" value="1"/>
</dbReference>
<dbReference type="InterPro" id="IPR006612">
    <property type="entry name" value="THAP_Znf"/>
</dbReference>
<evidence type="ECO:0000313" key="9">
    <source>
        <dbReference type="Proteomes" id="UP000837857"/>
    </source>
</evidence>
<keyword evidence="9" id="KW-1185">Reference proteome</keyword>
<dbReference type="Pfam" id="PF03091">
    <property type="entry name" value="CutA1"/>
    <property type="match status" value="1"/>
</dbReference>
<dbReference type="InterPro" id="IPR004323">
    <property type="entry name" value="Ion_tolerance_CutA"/>
</dbReference>
<evidence type="ECO:0000256" key="5">
    <source>
        <dbReference type="ARBA" id="ARBA00023125"/>
    </source>
</evidence>
<reference evidence="8" key="1">
    <citation type="submission" date="2022-03" db="EMBL/GenBank/DDBJ databases">
        <authorList>
            <person name="Martin H S."/>
        </authorList>
    </citation>
    <scope>NUCLEOTIDE SEQUENCE</scope>
</reference>
<dbReference type="Pfam" id="PF05485">
    <property type="entry name" value="THAP"/>
    <property type="match status" value="1"/>
</dbReference>
<evidence type="ECO:0000256" key="1">
    <source>
        <dbReference type="ARBA" id="ARBA00010169"/>
    </source>
</evidence>
<sequence>MAKIPKNPRSNCYFGCGEGGPLHHFPKPDSDMERFDVWKGVLDNDTIEKGNVYIYNQLRLCNKHFENFYKSPSNRLTRNAVPTLSIKVGTTTCTILEPSLEEFDDQSSTSNQPITATIPCDDTTSPEVIMDDCYTIDSRPSRKPLRNCKWKSALTYNYVQMNTLSARIKKLRSELRLLQKKRLHFKMRLTRATKVSEDSPFRQVTKNFEKPAQILFNLQSSQTSKDKYSVAYVTVPTTDLGKTMGHGLVKNKLAACVNVIPEVTSIYNNAGETYEDNETLLMIKTRTSQVDRLTEYVRSNHPYDVCEVISLPINNGNPPYLKWIGDSVPES</sequence>
<proteinExistence type="inferred from homology"/>
<dbReference type="EMBL" id="OW152818">
    <property type="protein sequence ID" value="CAH2071803.1"/>
    <property type="molecule type" value="Genomic_DNA"/>
</dbReference>
<evidence type="ECO:0000256" key="6">
    <source>
        <dbReference type="PROSITE-ProRule" id="PRU00309"/>
    </source>
</evidence>
<feature type="domain" description="THAP-type" evidence="7">
    <location>
        <begin position="7"/>
        <end position="85"/>
    </location>
</feature>
<keyword evidence="3 6" id="KW-0863">Zinc-finger</keyword>
<gene>
    <name evidence="8" type="ORF">IPOD504_LOCUS15276</name>
</gene>
<dbReference type="SUPFAM" id="SSF54913">
    <property type="entry name" value="GlnB-like"/>
    <property type="match status" value="1"/>
</dbReference>
<evidence type="ECO:0000313" key="8">
    <source>
        <dbReference type="EMBL" id="CAH2071803.1"/>
    </source>
</evidence>
<evidence type="ECO:0000256" key="3">
    <source>
        <dbReference type="ARBA" id="ARBA00022771"/>
    </source>
</evidence>
<feature type="non-terminal residue" evidence="8">
    <location>
        <position position="1"/>
    </location>
</feature>
<dbReference type="InterPro" id="IPR011322">
    <property type="entry name" value="N-reg_PII-like_a/b"/>
</dbReference>
<keyword evidence="2" id="KW-0479">Metal-binding</keyword>
<accession>A0ABN8IZ55</accession>
<keyword evidence="5 6" id="KW-0238">DNA-binding</keyword>